<protein>
    <submittedName>
        <fullName evidence="1">Uncharacterized protein</fullName>
    </submittedName>
</protein>
<evidence type="ECO:0000313" key="1">
    <source>
        <dbReference type="EMBL" id="BCO29786.1"/>
    </source>
</evidence>
<evidence type="ECO:0000313" key="2">
    <source>
        <dbReference type="Proteomes" id="UP000824366"/>
    </source>
</evidence>
<organism evidence="1 2">
    <name type="scientific">Rhodoferax lithotrophicus</name>
    <dbReference type="NCBI Taxonomy" id="2798804"/>
    <lineage>
        <taxon>Bacteria</taxon>
        <taxon>Pseudomonadati</taxon>
        <taxon>Pseudomonadota</taxon>
        <taxon>Betaproteobacteria</taxon>
        <taxon>Burkholderiales</taxon>
        <taxon>Comamonadaceae</taxon>
        <taxon>Rhodoferax</taxon>
    </lineage>
</organism>
<dbReference type="EMBL" id="AP024238">
    <property type="protein sequence ID" value="BCO29786.1"/>
    <property type="molecule type" value="Genomic_DNA"/>
</dbReference>
<name>A0ABM7MTT2_9BURK</name>
<dbReference type="Proteomes" id="UP000824366">
    <property type="component" value="Chromosome"/>
</dbReference>
<gene>
    <name evidence="1" type="ORF">MIZ03_4710</name>
</gene>
<keyword evidence="2" id="KW-1185">Reference proteome</keyword>
<sequence>MSNWPLAQVGRAQAAINSRVFCDDSPLSPPVTGNAEQNADF</sequence>
<accession>A0ABM7MTT2</accession>
<proteinExistence type="predicted"/>
<reference evidence="1 2" key="1">
    <citation type="journal article" date="2021" name="Microbiol. Spectr.">
        <title>A Single Bacterium Capable of Oxidation and Reduction of Iron at Circumneutral pH.</title>
        <authorList>
            <person name="Kato S."/>
            <person name="Ohkuma M."/>
        </authorList>
    </citation>
    <scope>NUCLEOTIDE SEQUENCE [LARGE SCALE GENOMIC DNA]</scope>
    <source>
        <strain evidence="1 2">MIZ03</strain>
    </source>
</reference>